<gene>
    <name evidence="2" type="ORF">FC89_GL000301</name>
</gene>
<dbReference type="Gene3D" id="3.40.50.300">
    <property type="entry name" value="P-loop containing nucleotide triphosphate hydrolases"/>
    <property type="match status" value="1"/>
</dbReference>
<name>A0A0R1VMH2_9LACO</name>
<reference evidence="2 3" key="1">
    <citation type="journal article" date="2015" name="Genome Announc.">
        <title>Expanding the biotechnology potential of lactobacilli through comparative genomics of 213 strains and associated genera.</title>
        <authorList>
            <person name="Sun Z."/>
            <person name="Harris H.M."/>
            <person name="McCann A."/>
            <person name="Guo C."/>
            <person name="Argimon S."/>
            <person name="Zhang W."/>
            <person name="Yang X."/>
            <person name="Jeffery I.B."/>
            <person name="Cooney J.C."/>
            <person name="Kagawa T.F."/>
            <person name="Liu W."/>
            <person name="Song Y."/>
            <person name="Salvetti E."/>
            <person name="Wrobel A."/>
            <person name="Rasinkangas P."/>
            <person name="Parkhill J."/>
            <person name="Rea M.C."/>
            <person name="O'Sullivan O."/>
            <person name="Ritari J."/>
            <person name="Douillard F.P."/>
            <person name="Paul Ross R."/>
            <person name="Yang R."/>
            <person name="Briner A.E."/>
            <person name="Felis G.E."/>
            <person name="de Vos W.M."/>
            <person name="Barrangou R."/>
            <person name="Klaenhammer T.R."/>
            <person name="Caufield P.W."/>
            <person name="Cui Y."/>
            <person name="Zhang H."/>
            <person name="O'Toole P.W."/>
        </authorList>
    </citation>
    <scope>NUCLEOTIDE SEQUENCE [LARGE SCALE GENOMIC DNA]</scope>
    <source>
        <strain evidence="2 3">DSM 18630</strain>
    </source>
</reference>
<dbReference type="InterPro" id="IPR014819">
    <property type="entry name" value="PriCT_2"/>
</dbReference>
<dbReference type="Pfam" id="PF13481">
    <property type="entry name" value="AAA_25"/>
    <property type="match status" value="1"/>
</dbReference>
<sequence length="747" mass="84701">MEKFNLLDPLAAIDPTMLSYQEWCDVGMALKHEGYSVNDWDSWSRSDAGRYHEGECERKWNTFKGTNTPVTGATITQMAKNNGWQPHGSNPDGNEFIGWNDSFVTSIDKDYKIINPDYIGGQAIKEPTAWNPAQQIIDYLKSLFDMGEVIRFVNDAWYDDNNDKWKPGNGVYTQTAGTIIEKLQKSNGDIGAVMGDPEPNAGAWICVNPLDGKGTKNNNVTDYRYVLVESDTMELEKQNELLRKLELPIATLSYSGSRSLHAVVKVDAANLPQYQERVDHLYKILEKNGLRVDKQNKNPARLTRLPGFQRGEKKQFLIATNLGQDSWDDWKDYIEDMNDNLPEMENMSDLFDKPIILAPELISGVLRQGHKMLIAGPSKAGKSFALIQLAIAIAEGWKWFNFQCQRGRVLYVNLELDERSAKKRFVEIYNTLGRGHEHVSNIDVWNLRGKTSPMDKLAPKLIRRAEKAEYKAVIIDPIYKVLTGDENNAHDMSLFVNQFDLIATELKCSVIYAHHHSKGAQGGKASMDRSSGSGVFARDPDAILDLIELPVEEPRYDQRENEAICSVYQSAIKHFNSTYEIPLDDTFSLKQMSHHLLAALSGLPNSKQILKQINERKNAAVTAIRQATAWRLSGTLREFPKFAPVNAWFQYPIHVLDDSLQDIKIDDDQKTKWKKGTQKANQSKSEKAQQELEEAFNVLSVDGGPIEVNQIADYLEVKRNTVYTRVKKNKKFIIEDGMIRKTNSNDN</sequence>
<protein>
    <submittedName>
        <fullName evidence="2">Primase C-terminal domain protein</fullName>
    </submittedName>
</protein>
<evidence type="ECO:0000313" key="2">
    <source>
        <dbReference type="EMBL" id="KRM06992.1"/>
    </source>
</evidence>
<accession>A0A0R1VMH2</accession>
<dbReference type="PATRIC" id="fig|1423750.3.peg.311"/>
<dbReference type="STRING" id="1423750.FC89_GL000301"/>
<dbReference type="InterPro" id="IPR038724">
    <property type="entry name" value="RepA"/>
</dbReference>
<evidence type="ECO:0000259" key="1">
    <source>
        <dbReference type="SMART" id="SM00382"/>
    </source>
</evidence>
<keyword evidence="3" id="KW-1185">Reference proteome</keyword>
<dbReference type="CDD" id="cd01125">
    <property type="entry name" value="RepA_RSF1010_like"/>
    <property type="match status" value="1"/>
</dbReference>
<dbReference type="OrthoDB" id="9805141at2"/>
<feature type="domain" description="AAA+ ATPase" evidence="1">
    <location>
        <begin position="368"/>
        <end position="553"/>
    </location>
</feature>
<dbReference type="SUPFAM" id="SSF52540">
    <property type="entry name" value="P-loop containing nucleoside triphosphate hydrolases"/>
    <property type="match status" value="1"/>
</dbReference>
<dbReference type="Pfam" id="PF08707">
    <property type="entry name" value="PriCT_2"/>
    <property type="match status" value="1"/>
</dbReference>
<dbReference type="EMBL" id="AZGB01000009">
    <property type="protein sequence ID" value="KRM06992.1"/>
    <property type="molecule type" value="Genomic_DNA"/>
</dbReference>
<organism evidence="2 3">
    <name type="scientific">Liquorilactobacillus ghanensis DSM 18630</name>
    <dbReference type="NCBI Taxonomy" id="1423750"/>
    <lineage>
        <taxon>Bacteria</taxon>
        <taxon>Bacillati</taxon>
        <taxon>Bacillota</taxon>
        <taxon>Bacilli</taxon>
        <taxon>Lactobacillales</taxon>
        <taxon>Lactobacillaceae</taxon>
        <taxon>Liquorilactobacillus</taxon>
    </lineage>
</organism>
<dbReference type="InterPro" id="IPR003593">
    <property type="entry name" value="AAA+_ATPase"/>
</dbReference>
<dbReference type="GO" id="GO:0016817">
    <property type="term" value="F:hydrolase activity, acting on acid anhydrides"/>
    <property type="evidence" value="ECO:0007669"/>
    <property type="project" value="InterPro"/>
</dbReference>
<comment type="caution">
    <text evidence="2">The sequence shown here is derived from an EMBL/GenBank/DDBJ whole genome shotgun (WGS) entry which is preliminary data.</text>
</comment>
<proteinExistence type="predicted"/>
<dbReference type="RefSeq" id="WP_057871097.1">
    <property type="nucleotide sequence ID" value="NZ_AZGB01000009.1"/>
</dbReference>
<dbReference type="Proteomes" id="UP000051451">
    <property type="component" value="Unassembled WGS sequence"/>
</dbReference>
<dbReference type="AlphaFoldDB" id="A0A0R1VMH2"/>
<dbReference type="SMART" id="SM00382">
    <property type="entry name" value="AAA"/>
    <property type="match status" value="1"/>
</dbReference>
<evidence type="ECO:0000313" key="3">
    <source>
        <dbReference type="Proteomes" id="UP000051451"/>
    </source>
</evidence>
<dbReference type="InterPro" id="IPR027417">
    <property type="entry name" value="P-loop_NTPase"/>
</dbReference>
<dbReference type="GeneID" id="98318358"/>